<dbReference type="Pfam" id="PF11104">
    <property type="entry name" value="PilM_2"/>
    <property type="match status" value="1"/>
</dbReference>
<protein>
    <submittedName>
        <fullName evidence="2">Pilus assembly protein PilM</fullName>
    </submittedName>
</protein>
<keyword evidence="1" id="KW-0175">Coiled coil</keyword>
<dbReference type="Proteomes" id="UP000472355">
    <property type="component" value="Unassembled WGS sequence"/>
</dbReference>
<proteinExistence type="predicted"/>
<evidence type="ECO:0000313" key="3">
    <source>
        <dbReference type="Proteomes" id="UP000472355"/>
    </source>
</evidence>
<evidence type="ECO:0000313" key="2">
    <source>
        <dbReference type="EMBL" id="NFA43538.1"/>
    </source>
</evidence>
<dbReference type="InterPro" id="IPR005883">
    <property type="entry name" value="PilM"/>
</dbReference>
<name>A0A6M0SRB9_CLOBO</name>
<accession>A0A6M0SRB9</accession>
<sequence>MKKINFDLNKVKDFMNLDINDLKTKLAKVNEKSKSLKVKKEKKRKVVAFDIGSTNIKIAEGTYYKGILSIEKLIDIPTPVESIIDGNIEKKELLVSILQKALNENGINAKEGICTNNSSLIINREILIPDVKDEELDTVVRYEIQQYLPINLDDYVLQMTKIGEEFSDEGKKLEIRAIAYPEKMAKGYYDLLMDLNLKPFALDVNYNALNKLLNHIEVINNCKLNIEESFVFIDMGSSSLDVNIYNNGVLKFTRIIKAGGKYLDEILYENMNIPIEEIEKFKSHDIDLKEEELEFQNQIIIDTLDEWIDKIEKIIQFYKSKNFDDDINKIFIYGRTSRIKNLEQYITSKIGIETIKIRNIPEIINDSNIEVDENIDNFINVIGSLIRL</sequence>
<dbReference type="Gene3D" id="3.30.1490.300">
    <property type="match status" value="1"/>
</dbReference>
<evidence type="ECO:0000256" key="1">
    <source>
        <dbReference type="SAM" id="Coils"/>
    </source>
</evidence>
<dbReference type="SUPFAM" id="SSF53067">
    <property type="entry name" value="Actin-like ATPase domain"/>
    <property type="match status" value="1"/>
</dbReference>
<dbReference type="CDD" id="cd24049">
    <property type="entry name" value="ASKHA_NBD_PilM"/>
    <property type="match status" value="1"/>
</dbReference>
<comment type="caution">
    <text evidence="2">The sequence shown here is derived from an EMBL/GenBank/DDBJ whole genome shotgun (WGS) entry which is preliminary data.</text>
</comment>
<dbReference type="PANTHER" id="PTHR32432">
    <property type="entry name" value="CELL DIVISION PROTEIN FTSA-RELATED"/>
    <property type="match status" value="1"/>
</dbReference>
<organism evidence="2 3">
    <name type="scientific">Clostridium botulinum</name>
    <dbReference type="NCBI Taxonomy" id="1491"/>
    <lineage>
        <taxon>Bacteria</taxon>
        <taxon>Bacillati</taxon>
        <taxon>Bacillota</taxon>
        <taxon>Clostridia</taxon>
        <taxon>Eubacteriales</taxon>
        <taxon>Clostridiaceae</taxon>
        <taxon>Clostridium</taxon>
    </lineage>
</organism>
<dbReference type="InterPro" id="IPR043129">
    <property type="entry name" value="ATPase_NBD"/>
</dbReference>
<dbReference type="PIRSF" id="PIRSF019169">
    <property type="entry name" value="PilM"/>
    <property type="match status" value="1"/>
</dbReference>
<reference evidence="2 3" key="1">
    <citation type="submission" date="2019-02" db="EMBL/GenBank/DDBJ databases">
        <title>Genome sequencing of Clostridium botulinum clinical isolates.</title>
        <authorList>
            <person name="Brunt J."/>
            <person name="Van Vliet A.H.M."/>
            <person name="Stringer S.C."/>
            <person name="Grant K.A."/>
            <person name="Carter A.C."/>
            <person name="Peck M.W."/>
        </authorList>
    </citation>
    <scope>NUCLEOTIDE SEQUENCE [LARGE SCALE GENOMIC DNA]</scope>
    <source>
        <strain evidence="2 3">H113700579</strain>
    </source>
</reference>
<dbReference type="AlphaFoldDB" id="A0A6M0SRB9"/>
<dbReference type="EMBL" id="SGKU01000041">
    <property type="protein sequence ID" value="NFA43538.1"/>
    <property type="molecule type" value="Genomic_DNA"/>
</dbReference>
<gene>
    <name evidence="2" type="ORF">EXM65_13355</name>
</gene>
<dbReference type="PANTHER" id="PTHR32432:SF3">
    <property type="entry name" value="ETHANOLAMINE UTILIZATION PROTEIN EUTJ"/>
    <property type="match status" value="1"/>
</dbReference>
<dbReference type="Gene3D" id="3.30.420.40">
    <property type="match status" value="2"/>
</dbReference>
<feature type="coiled-coil region" evidence="1">
    <location>
        <begin position="12"/>
        <end position="39"/>
    </location>
</feature>
<dbReference type="InterPro" id="IPR050696">
    <property type="entry name" value="FtsA/MreB"/>
</dbReference>